<evidence type="ECO:0000256" key="1">
    <source>
        <dbReference type="SAM" id="Phobius"/>
    </source>
</evidence>
<dbReference type="Proteomes" id="UP001501285">
    <property type="component" value="Unassembled WGS sequence"/>
</dbReference>
<name>A0ABN2U4U2_9MICO</name>
<sequence>MVLCSVFMVISSGSRVVRVVVVVVVVMVGVGGGSVAGASGVQQLHPLFAIRSWVLCVTSSPLSGSGCHGP</sequence>
<protein>
    <recommendedName>
        <fullName evidence="4">Secreted protein</fullName>
    </recommendedName>
</protein>
<accession>A0ABN2U4U2</accession>
<comment type="caution">
    <text evidence="2">The sequence shown here is derived from an EMBL/GenBank/DDBJ whole genome shotgun (WGS) entry which is preliminary data.</text>
</comment>
<evidence type="ECO:0000313" key="3">
    <source>
        <dbReference type="Proteomes" id="UP001501285"/>
    </source>
</evidence>
<evidence type="ECO:0008006" key="4">
    <source>
        <dbReference type="Google" id="ProtNLM"/>
    </source>
</evidence>
<keyword evidence="1" id="KW-0812">Transmembrane</keyword>
<keyword evidence="3" id="KW-1185">Reference proteome</keyword>
<evidence type="ECO:0000313" key="2">
    <source>
        <dbReference type="EMBL" id="GAA2027999.1"/>
    </source>
</evidence>
<feature type="transmembrane region" description="Helical" evidence="1">
    <location>
        <begin position="16"/>
        <end position="41"/>
    </location>
</feature>
<keyword evidence="1" id="KW-0472">Membrane</keyword>
<reference evidence="2 3" key="1">
    <citation type="journal article" date="2019" name="Int. J. Syst. Evol. Microbiol.">
        <title>The Global Catalogue of Microorganisms (GCM) 10K type strain sequencing project: providing services to taxonomists for standard genome sequencing and annotation.</title>
        <authorList>
            <consortium name="The Broad Institute Genomics Platform"/>
            <consortium name="The Broad Institute Genome Sequencing Center for Infectious Disease"/>
            <person name="Wu L."/>
            <person name="Ma J."/>
        </authorList>
    </citation>
    <scope>NUCLEOTIDE SEQUENCE [LARGE SCALE GENOMIC DNA]</scope>
    <source>
        <strain evidence="2 3">JCM 14283</strain>
    </source>
</reference>
<gene>
    <name evidence="2" type="ORF">GCM10009740_17060</name>
</gene>
<proteinExistence type="predicted"/>
<keyword evidence="1" id="KW-1133">Transmembrane helix</keyword>
<dbReference type="EMBL" id="BAAANB010000009">
    <property type="protein sequence ID" value="GAA2027999.1"/>
    <property type="molecule type" value="Genomic_DNA"/>
</dbReference>
<organism evidence="2 3">
    <name type="scientific">Terrabacter terrae</name>
    <dbReference type="NCBI Taxonomy" id="318434"/>
    <lineage>
        <taxon>Bacteria</taxon>
        <taxon>Bacillati</taxon>
        <taxon>Actinomycetota</taxon>
        <taxon>Actinomycetes</taxon>
        <taxon>Micrococcales</taxon>
        <taxon>Intrasporangiaceae</taxon>
        <taxon>Terrabacter</taxon>
    </lineage>
</organism>